<keyword evidence="11" id="KW-1185">Reference proteome</keyword>
<protein>
    <recommendedName>
        <fullName evidence="3">beta-mannosidase</fullName>
        <ecNumber evidence="3">3.2.1.25</ecNumber>
    </recommendedName>
</protein>
<dbReference type="RefSeq" id="WP_378924249.1">
    <property type="nucleotide sequence ID" value="NZ_JBHLTO010000015.1"/>
</dbReference>
<dbReference type="PANTHER" id="PTHR43730:SF1">
    <property type="entry name" value="BETA-MANNOSIDASE"/>
    <property type="match status" value="1"/>
</dbReference>
<dbReference type="GO" id="GO:0005975">
    <property type="term" value="P:carbohydrate metabolic process"/>
    <property type="evidence" value="ECO:0007669"/>
    <property type="project" value="InterPro"/>
</dbReference>
<dbReference type="InterPro" id="IPR036156">
    <property type="entry name" value="Beta-gal/glucu_dom_sf"/>
</dbReference>
<name>A0A934VRD4_9BACT</name>
<accession>A0A934VRD4</accession>
<feature type="domain" description="Beta-mannosidase-like galactose-binding" evidence="9">
    <location>
        <begin position="36"/>
        <end position="191"/>
    </location>
</feature>
<comment type="similarity">
    <text evidence="2">Belongs to the glycosyl hydrolase 2 family.</text>
</comment>
<dbReference type="Proteomes" id="UP000617628">
    <property type="component" value="Unassembled WGS sequence"/>
</dbReference>
<evidence type="ECO:0000313" key="10">
    <source>
        <dbReference type="EMBL" id="MBK1877820.1"/>
    </source>
</evidence>
<evidence type="ECO:0000256" key="2">
    <source>
        <dbReference type="ARBA" id="ARBA00007401"/>
    </source>
</evidence>
<dbReference type="SUPFAM" id="SSF49303">
    <property type="entry name" value="beta-Galactosidase/glucuronidase domain"/>
    <property type="match status" value="1"/>
</dbReference>
<dbReference type="Gene3D" id="2.60.120.260">
    <property type="entry name" value="Galactose-binding domain-like"/>
    <property type="match status" value="1"/>
</dbReference>
<dbReference type="InterPro" id="IPR050887">
    <property type="entry name" value="Beta-mannosidase_GH2"/>
</dbReference>
<keyword evidence="4" id="KW-0732">Signal</keyword>
<evidence type="ECO:0000259" key="9">
    <source>
        <dbReference type="Pfam" id="PF22666"/>
    </source>
</evidence>
<reference evidence="10" key="1">
    <citation type="submission" date="2021-01" db="EMBL/GenBank/DDBJ databases">
        <title>Modified the classification status of verrucomicrobia.</title>
        <authorList>
            <person name="Feng X."/>
        </authorList>
    </citation>
    <scope>NUCLEOTIDE SEQUENCE</scope>
    <source>
        <strain evidence="10">KCTC 13126</strain>
    </source>
</reference>
<dbReference type="Gene3D" id="2.60.40.10">
    <property type="entry name" value="Immunoglobulins"/>
    <property type="match status" value="1"/>
</dbReference>
<dbReference type="InterPro" id="IPR008979">
    <property type="entry name" value="Galactose-bd-like_sf"/>
</dbReference>
<dbReference type="InterPro" id="IPR017853">
    <property type="entry name" value="GH"/>
</dbReference>
<dbReference type="SUPFAM" id="SSF49785">
    <property type="entry name" value="Galactose-binding domain-like"/>
    <property type="match status" value="1"/>
</dbReference>
<dbReference type="SUPFAM" id="SSF51445">
    <property type="entry name" value="(Trans)glycosidases"/>
    <property type="match status" value="1"/>
</dbReference>
<evidence type="ECO:0000313" key="11">
    <source>
        <dbReference type="Proteomes" id="UP000617628"/>
    </source>
</evidence>
<dbReference type="InterPro" id="IPR013783">
    <property type="entry name" value="Ig-like_fold"/>
</dbReference>
<dbReference type="InterPro" id="IPR054593">
    <property type="entry name" value="Beta-mannosidase-like_N2"/>
</dbReference>
<keyword evidence="6" id="KW-0326">Glycosidase</keyword>
<evidence type="ECO:0000256" key="5">
    <source>
        <dbReference type="ARBA" id="ARBA00022801"/>
    </source>
</evidence>
<dbReference type="EC" id="3.2.1.25" evidence="3"/>
<dbReference type="Pfam" id="PF00703">
    <property type="entry name" value="Glyco_hydro_2"/>
    <property type="match status" value="1"/>
</dbReference>
<dbReference type="EMBL" id="JAENIL010000022">
    <property type="protein sequence ID" value="MBK1877820.1"/>
    <property type="molecule type" value="Genomic_DNA"/>
</dbReference>
<sequence>MDRKHLDGSWKLQFGPQVNRASQSDTIQIPESFNGIAATVPGNVELDMIEAGLLPADLDHSHNVYKLRELETHQWWYSRSFEVSENEWDDSTELVFEGIDTLASVWLNGVKIAQLENMLIAHRVPVGALLRTGPNELVIAIDSTVLAAHEYEVEPGTWAMENNWESLHIRKAAHSFGWDIMPRIISAGIWRSVYLETLPKTRFRSVCLATIETDPEKNFARMVARWDLKTERWPLDDCSVRLSVHTIDKTKKVFETQSPVLSPHGQIWCDLNDIELWWPLGFGKAALYHITVDLANQAGDVLANWSSHFGFRTIRLNKTDTTNADGDGEFAFIVNGEKIFIKGTNWVPLDAFHSRDADRLAETHQMLVELNCNMIRCWGGNVYEDTAFFELCDRAGIMVWQDFAFGCALYPQTPDFHEKVRLEAEAIIPKFRNHPSLALWAGNNEIDAFYEFAKPFCDPNVDDQVSREVLASACRRLDPVRDYLPSSPFYSSKLWEMGAPFDARPEDHLWGPRDDFKGKFYTSSNAHFASEIGYHGCPARSSLEKMMSPDSLWPWQENEEWLTHAVRPQPRGTAYNYRVQLMASQAKLLFGKVPEELDDFIFASQVSQAEALKFFIERFRMGKGRRSGILWWNLRDGWPEISDAIVDYYGAKKLAFRVVQQVQQDICIMLSEPQDGLHQVIAVNDTRHPVKIEFLITEADKPLLKGSHTLDANGMANLGTAPESTTATCYHISWQGDGLKGSNHYLAGPRPFDLDLIRASYEM</sequence>
<proteinExistence type="inferred from homology"/>
<evidence type="ECO:0000256" key="1">
    <source>
        <dbReference type="ARBA" id="ARBA00000829"/>
    </source>
</evidence>
<feature type="domain" description="Glycoside hydrolase family 2 catalytic" evidence="8">
    <location>
        <begin position="331"/>
        <end position="453"/>
    </location>
</feature>
<evidence type="ECO:0000256" key="4">
    <source>
        <dbReference type="ARBA" id="ARBA00022729"/>
    </source>
</evidence>
<evidence type="ECO:0000259" key="7">
    <source>
        <dbReference type="Pfam" id="PF00703"/>
    </source>
</evidence>
<evidence type="ECO:0000256" key="6">
    <source>
        <dbReference type="ARBA" id="ARBA00023295"/>
    </source>
</evidence>
<dbReference type="GO" id="GO:0004567">
    <property type="term" value="F:beta-mannosidase activity"/>
    <property type="evidence" value="ECO:0007669"/>
    <property type="project" value="UniProtKB-EC"/>
</dbReference>
<dbReference type="PANTHER" id="PTHR43730">
    <property type="entry name" value="BETA-MANNOSIDASE"/>
    <property type="match status" value="1"/>
</dbReference>
<comment type="catalytic activity">
    <reaction evidence="1">
        <text>Hydrolysis of terminal, non-reducing beta-D-mannose residues in beta-D-mannosides.</text>
        <dbReference type="EC" id="3.2.1.25"/>
    </reaction>
</comment>
<comment type="caution">
    <text evidence="10">The sequence shown here is derived from an EMBL/GenBank/DDBJ whole genome shotgun (WGS) entry which is preliminary data.</text>
</comment>
<feature type="domain" description="Glycoside hydrolase family 2 immunoglobulin-like beta-sandwich" evidence="7">
    <location>
        <begin position="225"/>
        <end position="312"/>
    </location>
</feature>
<dbReference type="InterPro" id="IPR006103">
    <property type="entry name" value="Glyco_hydro_2_cat"/>
</dbReference>
<dbReference type="Pfam" id="PF02836">
    <property type="entry name" value="Glyco_hydro_2_C"/>
    <property type="match status" value="1"/>
</dbReference>
<dbReference type="InterPro" id="IPR006102">
    <property type="entry name" value="Ig-like_GH2"/>
</dbReference>
<dbReference type="AlphaFoldDB" id="A0A934VRD4"/>
<keyword evidence="5" id="KW-0378">Hydrolase</keyword>
<evidence type="ECO:0000256" key="3">
    <source>
        <dbReference type="ARBA" id="ARBA00012754"/>
    </source>
</evidence>
<organism evidence="10 11">
    <name type="scientific">Pelagicoccus mobilis</name>
    <dbReference type="NCBI Taxonomy" id="415221"/>
    <lineage>
        <taxon>Bacteria</taxon>
        <taxon>Pseudomonadati</taxon>
        <taxon>Verrucomicrobiota</taxon>
        <taxon>Opitutia</taxon>
        <taxon>Puniceicoccales</taxon>
        <taxon>Pelagicoccaceae</taxon>
        <taxon>Pelagicoccus</taxon>
    </lineage>
</organism>
<evidence type="ECO:0000259" key="8">
    <source>
        <dbReference type="Pfam" id="PF02836"/>
    </source>
</evidence>
<gene>
    <name evidence="10" type="ORF">JIN87_13160</name>
</gene>
<dbReference type="Pfam" id="PF22666">
    <property type="entry name" value="Glyco_hydro_2_N2"/>
    <property type="match status" value="1"/>
</dbReference>
<dbReference type="Gene3D" id="3.20.20.80">
    <property type="entry name" value="Glycosidases"/>
    <property type="match status" value="1"/>
</dbReference>
<dbReference type="GO" id="GO:0006516">
    <property type="term" value="P:glycoprotein catabolic process"/>
    <property type="evidence" value="ECO:0007669"/>
    <property type="project" value="TreeGrafter"/>
</dbReference>